<gene>
    <name evidence="3" type="primary">gb14022</name>
    <name evidence="3" type="ORF">PR202_gb14022</name>
</gene>
<proteinExistence type="predicted"/>
<accession>A0AAV5EUE4</accession>
<dbReference type="InterPro" id="IPR039607">
    <property type="entry name" value="VQ_8/17/18/20/21/25"/>
</dbReference>
<feature type="region of interest" description="Disordered" evidence="1">
    <location>
        <begin position="1"/>
        <end position="25"/>
    </location>
</feature>
<dbReference type="PANTHER" id="PTHR33143">
    <property type="entry name" value="F16F4.1 PROTEIN-RELATED"/>
    <property type="match status" value="1"/>
</dbReference>
<reference evidence="3" key="1">
    <citation type="journal article" date="2018" name="DNA Res.">
        <title>Multiple hybrid de novo genome assembly of finger millet, an orphan allotetraploid crop.</title>
        <authorList>
            <person name="Hatakeyama M."/>
            <person name="Aluri S."/>
            <person name="Balachadran M.T."/>
            <person name="Sivarajan S.R."/>
            <person name="Patrignani A."/>
            <person name="Gruter S."/>
            <person name="Poveda L."/>
            <person name="Shimizu-Inatsugi R."/>
            <person name="Baeten J."/>
            <person name="Francoijs K.J."/>
            <person name="Nataraja K.N."/>
            <person name="Reddy Y.A.N."/>
            <person name="Phadnis S."/>
            <person name="Ravikumar R.L."/>
            <person name="Schlapbach R."/>
            <person name="Sreeman S.M."/>
            <person name="Shimizu K.K."/>
        </authorList>
    </citation>
    <scope>NUCLEOTIDE SEQUENCE</scope>
</reference>
<dbReference type="InterPro" id="IPR008889">
    <property type="entry name" value="VQ"/>
</dbReference>
<comment type="caution">
    <text evidence="3">The sequence shown here is derived from an EMBL/GenBank/DDBJ whole genome shotgun (WGS) entry which is preliminary data.</text>
</comment>
<organism evidence="3 4">
    <name type="scientific">Eleusine coracana subsp. coracana</name>
    <dbReference type="NCBI Taxonomy" id="191504"/>
    <lineage>
        <taxon>Eukaryota</taxon>
        <taxon>Viridiplantae</taxon>
        <taxon>Streptophyta</taxon>
        <taxon>Embryophyta</taxon>
        <taxon>Tracheophyta</taxon>
        <taxon>Spermatophyta</taxon>
        <taxon>Magnoliopsida</taxon>
        <taxon>Liliopsida</taxon>
        <taxon>Poales</taxon>
        <taxon>Poaceae</taxon>
        <taxon>PACMAD clade</taxon>
        <taxon>Chloridoideae</taxon>
        <taxon>Cynodonteae</taxon>
        <taxon>Eleusininae</taxon>
        <taxon>Eleusine</taxon>
    </lineage>
</organism>
<feature type="domain" description="VQ" evidence="2">
    <location>
        <begin position="45"/>
        <end position="69"/>
    </location>
</feature>
<dbReference type="AlphaFoldDB" id="A0AAV5EUE4"/>
<dbReference type="PANTHER" id="PTHR33143:SF3">
    <property type="entry name" value="VQ MOTIF-CONTAINING PROTEIN 17-RELATED"/>
    <property type="match status" value="1"/>
</dbReference>
<keyword evidence="4" id="KW-1185">Reference proteome</keyword>
<dbReference type="GO" id="GO:0005634">
    <property type="term" value="C:nucleus"/>
    <property type="evidence" value="ECO:0007669"/>
    <property type="project" value="TreeGrafter"/>
</dbReference>
<dbReference type="Pfam" id="PF05678">
    <property type="entry name" value="VQ"/>
    <property type="match status" value="1"/>
</dbReference>
<reference evidence="3" key="2">
    <citation type="submission" date="2021-12" db="EMBL/GenBank/DDBJ databases">
        <title>Resequencing data analysis of finger millet.</title>
        <authorList>
            <person name="Hatakeyama M."/>
            <person name="Aluri S."/>
            <person name="Balachadran M.T."/>
            <person name="Sivarajan S.R."/>
            <person name="Poveda L."/>
            <person name="Shimizu-Inatsugi R."/>
            <person name="Schlapbach R."/>
            <person name="Sreeman S.M."/>
            <person name="Shimizu K.K."/>
        </authorList>
    </citation>
    <scope>NUCLEOTIDE SEQUENCE</scope>
</reference>
<dbReference type="Proteomes" id="UP001054889">
    <property type="component" value="Unassembled WGS sequence"/>
</dbReference>
<evidence type="ECO:0000259" key="2">
    <source>
        <dbReference type="Pfam" id="PF05678"/>
    </source>
</evidence>
<name>A0AAV5EUE4_ELECO</name>
<dbReference type="EMBL" id="BQKI01000079">
    <property type="protein sequence ID" value="GJN26119.1"/>
    <property type="molecule type" value="Genomic_DNA"/>
</dbReference>
<sequence length="158" mass="16428">MKHGTKLPSRATASSSTSSGISAHRLSHAIAKAPPRKIRIVHVLAPEIIKTEARHFRELVQRLTGKPAPNGADAVVASPEYASSSSPPTASCDTAAGDEGLGAGAAAVIKAEVKEEAETSSGGEYLRALGVEDGCDDSFFQGLEDFLFSSCNMDGLIF</sequence>
<evidence type="ECO:0000313" key="3">
    <source>
        <dbReference type="EMBL" id="GJN26119.1"/>
    </source>
</evidence>
<evidence type="ECO:0000256" key="1">
    <source>
        <dbReference type="SAM" id="MobiDB-lite"/>
    </source>
</evidence>
<evidence type="ECO:0000313" key="4">
    <source>
        <dbReference type="Proteomes" id="UP001054889"/>
    </source>
</evidence>
<feature type="compositionally biased region" description="Low complexity" evidence="1">
    <location>
        <begin position="9"/>
        <end position="23"/>
    </location>
</feature>
<protein>
    <recommendedName>
        <fullName evidence="2">VQ domain-containing protein</fullName>
    </recommendedName>
</protein>